<keyword evidence="1" id="KW-0732">Signal</keyword>
<evidence type="ECO:0000313" key="2">
    <source>
        <dbReference type="EMBL" id="RAW20640.1"/>
    </source>
</evidence>
<dbReference type="VEuPathDB" id="FungiDB:PC110_g22917"/>
<name>A0A329R891_9STRA</name>
<dbReference type="Proteomes" id="UP000251314">
    <property type="component" value="Unassembled WGS sequence"/>
</dbReference>
<evidence type="ECO:0000313" key="3">
    <source>
        <dbReference type="Proteomes" id="UP000251314"/>
    </source>
</evidence>
<feature type="chain" id="PRO_5016376132" description="RxLR effector protein" evidence="1">
    <location>
        <begin position="20"/>
        <end position="30"/>
    </location>
</feature>
<protein>
    <recommendedName>
        <fullName evidence="4">RxLR effector protein</fullName>
    </recommendedName>
</protein>
<feature type="signal peptide" evidence="1">
    <location>
        <begin position="1"/>
        <end position="19"/>
    </location>
</feature>
<accession>A0A329R891</accession>
<gene>
    <name evidence="2" type="ORF">PC110_g22917</name>
</gene>
<organism evidence="2 3">
    <name type="scientific">Phytophthora cactorum</name>
    <dbReference type="NCBI Taxonomy" id="29920"/>
    <lineage>
        <taxon>Eukaryota</taxon>
        <taxon>Sar</taxon>
        <taxon>Stramenopiles</taxon>
        <taxon>Oomycota</taxon>
        <taxon>Peronosporomycetes</taxon>
        <taxon>Peronosporales</taxon>
        <taxon>Peronosporaceae</taxon>
        <taxon>Phytophthora</taxon>
    </lineage>
</organism>
<sequence>MKVFQVLVIAALAFAAVNGQSAATSTAAST</sequence>
<keyword evidence="3" id="KW-1185">Reference proteome</keyword>
<dbReference type="AlphaFoldDB" id="A0A329R891"/>
<comment type="caution">
    <text evidence="2">The sequence shown here is derived from an EMBL/GenBank/DDBJ whole genome shotgun (WGS) entry which is preliminary data.</text>
</comment>
<evidence type="ECO:0008006" key="4">
    <source>
        <dbReference type="Google" id="ProtNLM"/>
    </source>
</evidence>
<proteinExistence type="predicted"/>
<reference evidence="2 3" key="1">
    <citation type="submission" date="2018-01" db="EMBL/GenBank/DDBJ databases">
        <title>Draft genome of the strawberry crown rot pathogen Phytophthora cactorum.</title>
        <authorList>
            <person name="Armitage A.D."/>
            <person name="Lysoe E."/>
            <person name="Nellist C.F."/>
            <person name="Harrison R.J."/>
            <person name="Brurberg M.B."/>
        </authorList>
    </citation>
    <scope>NUCLEOTIDE SEQUENCE [LARGE SCALE GENOMIC DNA]</scope>
    <source>
        <strain evidence="2 3">10300</strain>
    </source>
</reference>
<evidence type="ECO:0000256" key="1">
    <source>
        <dbReference type="SAM" id="SignalP"/>
    </source>
</evidence>
<feature type="non-terminal residue" evidence="2">
    <location>
        <position position="30"/>
    </location>
</feature>
<dbReference type="EMBL" id="MJFZ01002577">
    <property type="protein sequence ID" value="RAW20640.1"/>
    <property type="molecule type" value="Genomic_DNA"/>
</dbReference>